<sequence>MSEQNKQIQVKAKDEILEGRYANVARINHTKEEFVVDFMSVFPPQGMLNNRVIMSPGHMKRMISAMQDNLSKYEQKFGSIKESDEPETVYGFPVK</sequence>
<dbReference type="EMBL" id="PFPK01000029">
    <property type="protein sequence ID" value="PIZ94816.1"/>
    <property type="molecule type" value="Genomic_DNA"/>
</dbReference>
<evidence type="ECO:0000313" key="1">
    <source>
        <dbReference type="EMBL" id="PIZ94816.1"/>
    </source>
</evidence>
<gene>
    <name evidence="1" type="ORF">COX81_02550</name>
</gene>
<protein>
    <submittedName>
        <fullName evidence="1">DUF3467 domain-containing protein</fullName>
    </submittedName>
</protein>
<name>A0A2M7V7V7_9BACT</name>
<dbReference type="Proteomes" id="UP000228568">
    <property type="component" value="Unassembled WGS sequence"/>
</dbReference>
<comment type="caution">
    <text evidence="1">The sequence shown here is derived from an EMBL/GenBank/DDBJ whole genome shotgun (WGS) entry which is preliminary data.</text>
</comment>
<dbReference type="InterPro" id="IPR021857">
    <property type="entry name" value="DUF3467"/>
</dbReference>
<organism evidence="1 2">
    <name type="scientific">Candidatus Magasanikbacteria bacterium CG_4_10_14_0_2_um_filter_37_12</name>
    <dbReference type="NCBI Taxonomy" id="1974637"/>
    <lineage>
        <taxon>Bacteria</taxon>
        <taxon>Candidatus Magasanikiibacteriota</taxon>
    </lineage>
</organism>
<proteinExistence type="predicted"/>
<accession>A0A2M7V7V7</accession>
<dbReference type="Pfam" id="PF11950">
    <property type="entry name" value="DUF3467"/>
    <property type="match status" value="1"/>
</dbReference>
<dbReference type="AlphaFoldDB" id="A0A2M7V7V7"/>
<reference evidence="2" key="1">
    <citation type="submission" date="2017-09" db="EMBL/GenBank/DDBJ databases">
        <title>Depth-based differentiation of microbial function through sediment-hosted aquifers and enrichment of novel symbionts in the deep terrestrial subsurface.</title>
        <authorList>
            <person name="Probst A.J."/>
            <person name="Ladd B."/>
            <person name="Jarett J.K."/>
            <person name="Geller-Mcgrath D.E."/>
            <person name="Sieber C.M.K."/>
            <person name="Emerson J.B."/>
            <person name="Anantharaman K."/>
            <person name="Thomas B.C."/>
            <person name="Malmstrom R."/>
            <person name="Stieglmeier M."/>
            <person name="Klingl A."/>
            <person name="Woyke T."/>
            <person name="Ryan C.M."/>
            <person name="Banfield J.F."/>
        </authorList>
    </citation>
    <scope>NUCLEOTIDE SEQUENCE [LARGE SCALE GENOMIC DNA]</scope>
</reference>
<evidence type="ECO:0000313" key="2">
    <source>
        <dbReference type="Proteomes" id="UP000228568"/>
    </source>
</evidence>